<gene>
    <name evidence="13" type="ORF">GCM10023196_046900</name>
</gene>
<dbReference type="Gene3D" id="1.20.120.620">
    <property type="entry name" value="Backbone structure of the membrane domain of e. Coli histidine kinase receptor kdpd"/>
    <property type="match status" value="1"/>
</dbReference>
<evidence type="ECO:0000313" key="13">
    <source>
        <dbReference type="EMBL" id="GAA4628843.1"/>
    </source>
</evidence>
<sequence length="248" mass="26786">MPRYLTSPGWAVAAGLVAPLVLSAVLLPARSGLANTDVALILVVVVVAVAVSGSRLAGAVAALSAAVWFDFFFTRPYERFTIDKTRDVETAVLLLVVGLAVSQLAARARRLQVIAVTDADYLSRIHDTAELTQSARSAGAVVDLVKKQLTDLLTLRDCRFEYGSLLGHPPRLEQDGTVTVGRRHWDVERRGLPDEEIELRTFGNGHFYGRFMLRPAPGAAPSLQARLVAVTLADQAGRALDTAETTRE</sequence>
<evidence type="ECO:0000256" key="2">
    <source>
        <dbReference type="ARBA" id="ARBA00022553"/>
    </source>
</evidence>
<feature type="domain" description="Sensor protein KdpD transmembrane" evidence="12">
    <location>
        <begin position="12"/>
        <end position="112"/>
    </location>
</feature>
<reference evidence="14" key="1">
    <citation type="journal article" date="2019" name="Int. J. Syst. Evol. Microbiol.">
        <title>The Global Catalogue of Microorganisms (GCM) 10K type strain sequencing project: providing services to taxonomists for standard genome sequencing and annotation.</title>
        <authorList>
            <consortium name="The Broad Institute Genomics Platform"/>
            <consortium name="The Broad Institute Genome Sequencing Center for Infectious Disease"/>
            <person name="Wu L."/>
            <person name="Ma J."/>
        </authorList>
    </citation>
    <scope>NUCLEOTIDE SEQUENCE [LARGE SCALE GENOMIC DNA]</scope>
    <source>
        <strain evidence="14">JCM 17939</strain>
    </source>
</reference>
<keyword evidence="6" id="KW-0418">Kinase</keyword>
<keyword evidence="10 11" id="KW-0472">Membrane</keyword>
<feature type="transmembrane region" description="Helical" evidence="11">
    <location>
        <begin position="39"/>
        <end position="68"/>
    </location>
</feature>
<keyword evidence="9" id="KW-0902">Two-component regulatory system</keyword>
<evidence type="ECO:0000256" key="8">
    <source>
        <dbReference type="ARBA" id="ARBA00022989"/>
    </source>
</evidence>
<evidence type="ECO:0000256" key="7">
    <source>
        <dbReference type="ARBA" id="ARBA00022840"/>
    </source>
</evidence>
<evidence type="ECO:0000256" key="6">
    <source>
        <dbReference type="ARBA" id="ARBA00022777"/>
    </source>
</evidence>
<dbReference type="RefSeq" id="WP_345433092.1">
    <property type="nucleotide sequence ID" value="NZ_BAABHK010000006.1"/>
</dbReference>
<keyword evidence="3" id="KW-0808">Transferase</keyword>
<evidence type="ECO:0000256" key="11">
    <source>
        <dbReference type="SAM" id="Phobius"/>
    </source>
</evidence>
<proteinExistence type="predicted"/>
<dbReference type="EMBL" id="BAABHK010000006">
    <property type="protein sequence ID" value="GAA4628843.1"/>
    <property type="molecule type" value="Genomic_DNA"/>
</dbReference>
<dbReference type="Proteomes" id="UP001501442">
    <property type="component" value="Unassembled WGS sequence"/>
</dbReference>
<dbReference type="InterPro" id="IPR025201">
    <property type="entry name" value="KdpD_TM"/>
</dbReference>
<evidence type="ECO:0000256" key="5">
    <source>
        <dbReference type="ARBA" id="ARBA00022741"/>
    </source>
</evidence>
<keyword evidence="5" id="KW-0547">Nucleotide-binding</keyword>
<keyword evidence="14" id="KW-1185">Reference proteome</keyword>
<dbReference type="InterPro" id="IPR038318">
    <property type="entry name" value="KdpD_sf"/>
</dbReference>
<evidence type="ECO:0000256" key="4">
    <source>
        <dbReference type="ARBA" id="ARBA00022692"/>
    </source>
</evidence>
<comment type="subcellular location">
    <subcellularLocation>
        <location evidence="1">Membrane</location>
        <topology evidence="1">Multi-pass membrane protein</topology>
    </subcellularLocation>
</comment>
<comment type="caution">
    <text evidence="13">The sequence shown here is derived from an EMBL/GenBank/DDBJ whole genome shotgun (WGS) entry which is preliminary data.</text>
</comment>
<name>A0ABP8UCN4_9ACTN</name>
<evidence type="ECO:0000256" key="10">
    <source>
        <dbReference type="ARBA" id="ARBA00023136"/>
    </source>
</evidence>
<keyword evidence="4 11" id="KW-0812">Transmembrane</keyword>
<evidence type="ECO:0000256" key="9">
    <source>
        <dbReference type="ARBA" id="ARBA00023012"/>
    </source>
</evidence>
<organism evidence="13 14">
    <name type="scientific">Actinoallomurus vinaceus</name>
    <dbReference type="NCBI Taxonomy" id="1080074"/>
    <lineage>
        <taxon>Bacteria</taxon>
        <taxon>Bacillati</taxon>
        <taxon>Actinomycetota</taxon>
        <taxon>Actinomycetes</taxon>
        <taxon>Streptosporangiales</taxon>
        <taxon>Thermomonosporaceae</taxon>
        <taxon>Actinoallomurus</taxon>
    </lineage>
</organism>
<feature type="transmembrane region" description="Helical" evidence="11">
    <location>
        <begin position="6"/>
        <end position="27"/>
    </location>
</feature>
<keyword evidence="7" id="KW-0067">ATP-binding</keyword>
<keyword evidence="2" id="KW-0597">Phosphoprotein</keyword>
<evidence type="ECO:0000256" key="3">
    <source>
        <dbReference type="ARBA" id="ARBA00022679"/>
    </source>
</evidence>
<dbReference type="Pfam" id="PF13493">
    <property type="entry name" value="DUF4118"/>
    <property type="match status" value="1"/>
</dbReference>
<keyword evidence="8 11" id="KW-1133">Transmembrane helix</keyword>
<evidence type="ECO:0000256" key="1">
    <source>
        <dbReference type="ARBA" id="ARBA00004141"/>
    </source>
</evidence>
<evidence type="ECO:0000313" key="14">
    <source>
        <dbReference type="Proteomes" id="UP001501442"/>
    </source>
</evidence>
<protein>
    <recommendedName>
        <fullName evidence="12">Sensor protein KdpD transmembrane domain-containing protein</fullName>
    </recommendedName>
</protein>
<accession>A0ABP8UCN4</accession>
<evidence type="ECO:0000259" key="12">
    <source>
        <dbReference type="Pfam" id="PF13493"/>
    </source>
</evidence>